<evidence type="ECO:0000256" key="1">
    <source>
        <dbReference type="SAM" id="MobiDB-lite"/>
    </source>
</evidence>
<dbReference type="RefSeq" id="WP_345700445.1">
    <property type="nucleotide sequence ID" value="NZ_BAABIS010000001.1"/>
</dbReference>
<evidence type="ECO:0000256" key="2">
    <source>
        <dbReference type="SAM" id="Phobius"/>
    </source>
</evidence>
<protein>
    <recommendedName>
        <fullName evidence="5">Integral membrane protein</fullName>
    </recommendedName>
</protein>
<proteinExistence type="predicted"/>
<keyword evidence="2" id="KW-1133">Transmembrane helix</keyword>
<organism evidence="3 4">
    <name type="scientific">Kitasatospora terrestris</name>
    <dbReference type="NCBI Taxonomy" id="258051"/>
    <lineage>
        <taxon>Bacteria</taxon>
        <taxon>Bacillati</taxon>
        <taxon>Actinomycetota</taxon>
        <taxon>Actinomycetes</taxon>
        <taxon>Kitasatosporales</taxon>
        <taxon>Streptomycetaceae</taxon>
        <taxon>Kitasatospora</taxon>
    </lineage>
</organism>
<dbReference type="EMBL" id="BAABIS010000001">
    <property type="protein sequence ID" value="GAA4876225.1"/>
    <property type="molecule type" value="Genomic_DNA"/>
</dbReference>
<feature type="transmembrane region" description="Helical" evidence="2">
    <location>
        <begin position="61"/>
        <end position="79"/>
    </location>
</feature>
<accession>A0ABP9EEI1</accession>
<keyword evidence="4" id="KW-1185">Reference proteome</keyword>
<gene>
    <name evidence="3" type="ORF">GCM10023235_64760</name>
</gene>
<keyword evidence="2" id="KW-0472">Membrane</keyword>
<reference evidence="4" key="1">
    <citation type="journal article" date="2019" name="Int. J. Syst. Evol. Microbiol.">
        <title>The Global Catalogue of Microorganisms (GCM) 10K type strain sequencing project: providing services to taxonomists for standard genome sequencing and annotation.</title>
        <authorList>
            <consortium name="The Broad Institute Genomics Platform"/>
            <consortium name="The Broad Institute Genome Sequencing Center for Infectious Disease"/>
            <person name="Wu L."/>
            <person name="Ma J."/>
        </authorList>
    </citation>
    <scope>NUCLEOTIDE SEQUENCE [LARGE SCALE GENOMIC DNA]</scope>
    <source>
        <strain evidence="4">JCM 13006</strain>
    </source>
</reference>
<feature type="transmembrane region" description="Helical" evidence="2">
    <location>
        <begin position="120"/>
        <end position="141"/>
    </location>
</feature>
<sequence>MTDNRATRALRAAVFTALAVPLAALGQVVVTGRALPLTLVAVAGVAVFALALALDGARHRFWQLAAILVPVELVLNTVFNLGQDACASAAQTHGMNLLVCGGDSLTDGSPLAGLTGTSTGALQALVLAVHLALALAAAAWLRLGHAALSGLADALSALAALLPSPWRSLLLAVLPACPAVLLPPPGHADSPVRPQGVVPSPAPRRGPPALALAA</sequence>
<name>A0ABP9EEI1_9ACTN</name>
<evidence type="ECO:0008006" key="5">
    <source>
        <dbReference type="Google" id="ProtNLM"/>
    </source>
</evidence>
<feature type="region of interest" description="Disordered" evidence="1">
    <location>
        <begin position="188"/>
        <end position="214"/>
    </location>
</feature>
<comment type="caution">
    <text evidence="3">The sequence shown here is derived from an EMBL/GenBank/DDBJ whole genome shotgun (WGS) entry which is preliminary data.</text>
</comment>
<dbReference type="Proteomes" id="UP001501752">
    <property type="component" value="Unassembled WGS sequence"/>
</dbReference>
<evidence type="ECO:0000313" key="4">
    <source>
        <dbReference type="Proteomes" id="UP001501752"/>
    </source>
</evidence>
<evidence type="ECO:0000313" key="3">
    <source>
        <dbReference type="EMBL" id="GAA4876225.1"/>
    </source>
</evidence>
<keyword evidence="2" id="KW-0812">Transmembrane</keyword>
<feature type="transmembrane region" description="Helical" evidence="2">
    <location>
        <begin position="36"/>
        <end position="54"/>
    </location>
</feature>